<dbReference type="SUPFAM" id="SSF56801">
    <property type="entry name" value="Acetyl-CoA synthetase-like"/>
    <property type="match status" value="1"/>
</dbReference>
<dbReference type="PROSITE" id="PS00455">
    <property type="entry name" value="AMP_BINDING"/>
    <property type="match status" value="1"/>
</dbReference>
<keyword evidence="2" id="KW-0436">Ligase</keyword>
<name>A0A6J6BGA0_9ZZZZ</name>
<evidence type="ECO:0000313" key="6">
    <source>
        <dbReference type="EMBL" id="CAB4538006.1"/>
    </source>
</evidence>
<protein>
    <submittedName>
        <fullName evidence="6">Unannotated protein</fullName>
    </submittedName>
</protein>
<comment type="similarity">
    <text evidence="1">Belongs to the ATP-dependent AMP-binding enzyme family.</text>
</comment>
<evidence type="ECO:0000256" key="2">
    <source>
        <dbReference type="ARBA" id="ARBA00022598"/>
    </source>
</evidence>
<dbReference type="GO" id="GO:0031956">
    <property type="term" value="F:medium-chain fatty acid-CoA ligase activity"/>
    <property type="evidence" value="ECO:0007669"/>
    <property type="project" value="TreeGrafter"/>
</dbReference>
<proteinExistence type="inferred from homology"/>
<dbReference type="InterPro" id="IPR045851">
    <property type="entry name" value="AMP-bd_C_sf"/>
</dbReference>
<feature type="domain" description="AMP-dependent synthetase/ligase" evidence="4">
    <location>
        <begin position="8"/>
        <end position="390"/>
    </location>
</feature>
<dbReference type="Gene3D" id="3.30.300.30">
    <property type="match status" value="1"/>
</dbReference>
<sequence length="529" mass="56738">MLLHEILEFAAAEAPDGLALIAAERRWTFTELLREVQVFAAGIAQLTEPGDRVAIISDNCPVLLMALYGLPAAGAVATLGNTRHSVSELIEMLQTTEAVMLLASREQLDRLVTELPNCPSLRSVICMNGIHSAASTAAAEQLGLAEPPRDTTASSPSDEPAQPFAPKQKGMNPAAPAWLIHTSGTTGKAKGALLSHRSLLAAIQNTALARPMSAEDVYLFPFPLFHVAAYNVLHAHLRRRPVVLLPRFDAGEVLRLIESQRVSTCSLAPTMLSMLLDHPERANTDLSSLRQISYGASAMPLDLLRRVLRELPDCGLAQGYGMTELSGNAVFLDPESHRRAADTHPQLLAAAGRPGPLVALRIADDQGAELPVGEPGEILVRGDQLCEGYFRAEEATADSRHGPWLKTGDIGLIDADGYLYIVDRKKDLIISGGENIASREVEDLLSTHPQVAQVAIIGLPDDHWGEVVCAVVVATPDTALDTAELIAWTKDKIAGFKRPRVVVVVAELPVNASGKVDKALLRAKHSAAQ</sequence>
<gene>
    <name evidence="6" type="ORF">UFOPK1358_00860</name>
</gene>
<feature type="region of interest" description="Disordered" evidence="3">
    <location>
        <begin position="139"/>
        <end position="171"/>
    </location>
</feature>
<dbReference type="GO" id="GO:0006631">
    <property type="term" value="P:fatty acid metabolic process"/>
    <property type="evidence" value="ECO:0007669"/>
    <property type="project" value="TreeGrafter"/>
</dbReference>
<evidence type="ECO:0000256" key="1">
    <source>
        <dbReference type="ARBA" id="ARBA00006432"/>
    </source>
</evidence>
<accession>A0A6J6BGA0</accession>
<dbReference type="Pfam" id="PF00501">
    <property type="entry name" value="AMP-binding"/>
    <property type="match status" value="1"/>
</dbReference>
<dbReference type="InterPro" id="IPR042099">
    <property type="entry name" value="ANL_N_sf"/>
</dbReference>
<dbReference type="InterPro" id="IPR020845">
    <property type="entry name" value="AMP-binding_CS"/>
</dbReference>
<organism evidence="6">
    <name type="scientific">freshwater metagenome</name>
    <dbReference type="NCBI Taxonomy" id="449393"/>
    <lineage>
        <taxon>unclassified sequences</taxon>
        <taxon>metagenomes</taxon>
        <taxon>ecological metagenomes</taxon>
    </lineage>
</organism>
<reference evidence="6" key="1">
    <citation type="submission" date="2020-05" db="EMBL/GenBank/DDBJ databases">
        <authorList>
            <person name="Chiriac C."/>
            <person name="Salcher M."/>
            <person name="Ghai R."/>
            <person name="Kavagutti S V."/>
        </authorList>
    </citation>
    <scope>NUCLEOTIDE SEQUENCE</scope>
</reference>
<dbReference type="InterPro" id="IPR000873">
    <property type="entry name" value="AMP-dep_synth/lig_dom"/>
</dbReference>
<evidence type="ECO:0000256" key="3">
    <source>
        <dbReference type="SAM" id="MobiDB-lite"/>
    </source>
</evidence>
<evidence type="ECO:0000259" key="4">
    <source>
        <dbReference type="Pfam" id="PF00501"/>
    </source>
</evidence>
<dbReference type="Pfam" id="PF13193">
    <property type="entry name" value="AMP-binding_C"/>
    <property type="match status" value="1"/>
</dbReference>
<evidence type="ECO:0000259" key="5">
    <source>
        <dbReference type="Pfam" id="PF13193"/>
    </source>
</evidence>
<dbReference type="Gene3D" id="3.40.50.12780">
    <property type="entry name" value="N-terminal domain of ligase-like"/>
    <property type="match status" value="1"/>
</dbReference>
<feature type="domain" description="AMP-binding enzyme C-terminal" evidence="5">
    <location>
        <begin position="440"/>
        <end position="515"/>
    </location>
</feature>
<dbReference type="InterPro" id="IPR025110">
    <property type="entry name" value="AMP-bd_C"/>
</dbReference>
<dbReference type="PANTHER" id="PTHR43201:SF5">
    <property type="entry name" value="MEDIUM-CHAIN ACYL-COA LIGASE ACSF2, MITOCHONDRIAL"/>
    <property type="match status" value="1"/>
</dbReference>
<dbReference type="FunFam" id="3.30.300.30:FF:000008">
    <property type="entry name" value="2,3-dihydroxybenzoate-AMP ligase"/>
    <property type="match status" value="1"/>
</dbReference>
<dbReference type="EMBL" id="CAEZSF010000069">
    <property type="protein sequence ID" value="CAB4538006.1"/>
    <property type="molecule type" value="Genomic_DNA"/>
</dbReference>
<dbReference type="AlphaFoldDB" id="A0A6J6BGA0"/>
<dbReference type="PANTHER" id="PTHR43201">
    <property type="entry name" value="ACYL-COA SYNTHETASE"/>
    <property type="match status" value="1"/>
</dbReference>